<evidence type="ECO:0000313" key="3">
    <source>
        <dbReference type="Proteomes" id="UP001596296"/>
    </source>
</evidence>
<proteinExistence type="predicted"/>
<accession>A0ABD5US80</accession>
<dbReference type="InterPro" id="IPR006311">
    <property type="entry name" value="TAT_signal"/>
</dbReference>
<feature type="region of interest" description="Disordered" evidence="1">
    <location>
        <begin position="956"/>
        <end position="979"/>
    </location>
</feature>
<feature type="region of interest" description="Disordered" evidence="1">
    <location>
        <begin position="808"/>
        <end position="845"/>
    </location>
</feature>
<keyword evidence="3" id="KW-1185">Reference proteome</keyword>
<dbReference type="EMBL" id="JBHSXL010000006">
    <property type="protein sequence ID" value="MFC6892370.1"/>
    <property type="molecule type" value="Genomic_DNA"/>
</dbReference>
<dbReference type="AlphaFoldDB" id="A0ABD5US80"/>
<name>A0ABD5US80_9EURY</name>
<gene>
    <name evidence="2" type="ORF">ACFQE9_07065</name>
</gene>
<feature type="region of interest" description="Disordered" evidence="1">
    <location>
        <begin position="869"/>
        <end position="893"/>
    </location>
</feature>
<evidence type="ECO:0000313" key="2">
    <source>
        <dbReference type="EMBL" id="MFC6892370.1"/>
    </source>
</evidence>
<feature type="compositionally biased region" description="Polar residues" evidence="1">
    <location>
        <begin position="832"/>
        <end position="841"/>
    </location>
</feature>
<reference evidence="2 3" key="1">
    <citation type="journal article" date="2019" name="Int. J. Syst. Evol. Microbiol.">
        <title>The Global Catalogue of Microorganisms (GCM) 10K type strain sequencing project: providing services to taxonomists for standard genome sequencing and annotation.</title>
        <authorList>
            <consortium name="The Broad Institute Genomics Platform"/>
            <consortium name="The Broad Institute Genome Sequencing Center for Infectious Disease"/>
            <person name="Wu L."/>
            <person name="Ma J."/>
        </authorList>
    </citation>
    <scope>NUCLEOTIDE SEQUENCE [LARGE SCALE GENOMIC DNA]</scope>
    <source>
        <strain evidence="2 3">SKJ47</strain>
    </source>
</reference>
<comment type="caution">
    <text evidence="2">The sequence shown here is derived from an EMBL/GenBank/DDBJ whole genome shotgun (WGS) entry which is preliminary data.</text>
</comment>
<feature type="region of interest" description="Disordered" evidence="1">
    <location>
        <begin position="684"/>
        <end position="769"/>
    </location>
</feature>
<evidence type="ECO:0000256" key="1">
    <source>
        <dbReference type="SAM" id="MobiDB-lite"/>
    </source>
</evidence>
<protein>
    <recommendedName>
        <fullName evidence="4">Tat (Twin-arginine translocation) pathway signal sequence</fullName>
    </recommendedName>
</protein>
<sequence>MNRPSRRSFLGGSALTLAALTGTLDPDRHLRPSASAGVADLADEYDLPSALADALEAIPAESAVEMSYRLVVAEDVSAIDEAENLPHQARVAGRELGVEAADLEMVATAIAHDYRRRLTVAVGSMDREADGETIETAEGWRLADDGETTVASVEGRTAFVAGEDAEERHADARAVAGAARGEVDRLVEADDHAGAAFERLVGFSTVLFVPDAADSGFRTPAIGSLEAFAGGFEVHPANLEDRSEAEYVLFTDGSEPDEETVRSLIEEVGAGIVRETAIDRESSDGDLVHVRAVLEAPPEYDREAAPEVRVQSSLDRDEGTLAIEHVGGEAVEGEALSELELWVDGELVDAQPGDRVETFEPGDAMDVAVDPLSRVILRWFDEDGNRQYVYVNEAIDEEAFKFAYDLEEGALEVTYVGERDADPDRVELVHRGSDGVRLPDGFEGSTPITTGETATVEDVAVDDVVTVDIDVPEVPGVSERPLRRFHVTPPRLHLHRREGSVAAVYHDERDRPAAEFRTLVDGEPADVQLEDRTETLSEGDAIDLGEIPIGSTVVVEWLKPEEPVTVDEHHVTPEAFVDVEYDAESGTVRVEHRDGDVMDAENVELRIDEELAETQPSDEHDEFGPGDVVTAEATPFATVEAVWVGEEAERGLGGTTTARNAIEATYDPGTGEMELTYVGEQPADPAGLEVSIDGPSGSRTVVETGTSASGSGGSSGGTESSSGEENGDGGGESGEENGDGGSGGDANESEGDEPAEPPSFAEEYEELTEGDSIVLEAEIGDRVRVSVRHETANTVSVRSIGHFPTRPRHAFTFRRGSEGPIPGVNRSGDGAESSSDPTPDSRNPDELYAVYVGRVDRDASEFRLLVDDEPAEDQPADEHDMLEGGDAIPVGKPEVGTTLRAEWTVPDEPVGVGAETIAPEASFEVERDGDDGGLVVRHAGGHPIDAERLSVHVPGHTEGPIPWNGEGTVREGDSTTIDAEDSPGEVIVLFDEREVLDHATIE</sequence>
<organism evidence="2 3">
    <name type="scientific">Halopenitus salinus</name>
    <dbReference type="NCBI Taxonomy" id="1198295"/>
    <lineage>
        <taxon>Archaea</taxon>
        <taxon>Methanobacteriati</taxon>
        <taxon>Methanobacteriota</taxon>
        <taxon>Stenosarchaea group</taxon>
        <taxon>Halobacteria</taxon>
        <taxon>Halobacteriales</taxon>
        <taxon>Haloferacaceae</taxon>
        <taxon>Halopenitus</taxon>
    </lineage>
</organism>
<dbReference type="RefSeq" id="WP_379742416.1">
    <property type="nucleotide sequence ID" value="NZ_JBHSVN010000001.1"/>
</dbReference>
<evidence type="ECO:0008006" key="4">
    <source>
        <dbReference type="Google" id="ProtNLM"/>
    </source>
</evidence>
<dbReference type="PROSITE" id="PS51318">
    <property type="entry name" value="TAT"/>
    <property type="match status" value="1"/>
</dbReference>
<dbReference type="Proteomes" id="UP001596296">
    <property type="component" value="Unassembled WGS sequence"/>
</dbReference>